<dbReference type="Pfam" id="PF23344">
    <property type="entry name" value="ZP-N"/>
    <property type="match status" value="1"/>
</dbReference>
<dbReference type="GO" id="GO:0007339">
    <property type="term" value="P:binding of sperm to zona pellucida"/>
    <property type="evidence" value="ECO:0007669"/>
    <property type="project" value="TreeGrafter"/>
</dbReference>
<keyword evidence="9 13" id="KW-1015">Disulfide bond</keyword>
<sequence length="470" mass="52020">PLPSVDKSGAAVPVSQSEDHCGVRVVREKNRNLSFLSRPDSCYAQIEHNRVVIPLQVQLRGEDQWFRVNISCPLRKRSSNEASVGPKLLPGKCGTVKALQVDCGHQGISSQACTKRGCCYDAHHSTCYYRLNACSLDGNFVFSVEVTDINPGNLTVKGHPECRPVVSTADTAVFKIGVTECGTKKKEHEGVVTYEVEVEERHAHSKAKYSPYSLQVQCEYAASDLQRAAKLRSLYAVTNPPPVVAQGVLKLQMRIAKDASFTSFFPENELPLTLPLRKVAYVEVSIAPPSPDPSLSLQVQDCFAHPVSRHSVWLLLYDGCPNPLDNMRGSFPVDKQGKTTSHSQVRRFNVKTFAFLDPQTGHPSEEEMYFYCWVEICTDDVDCAQSCTIISADGERQRREIPTKSDQLQLVSYGPLLLRQNGTEGESGLCVKQTAMLRVTVFVISGVAAALLLTLLFILISNVTKWTKKK</sequence>
<evidence type="ECO:0000256" key="6">
    <source>
        <dbReference type="ARBA" id="ARBA00022692"/>
    </source>
</evidence>
<keyword evidence="8 14" id="KW-0472">Membrane</keyword>
<evidence type="ECO:0000256" key="9">
    <source>
        <dbReference type="ARBA" id="ARBA00023157"/>
    </source>
</evidence>
<dbReference type="PROSITE" id="PS51034">
    <property type="entry name" value="ZP_2"/>
    <property type="match status" value="1"/>
</dbReference>
<dbReference type="CDD" id="cd00111">
    <property type="entry name" value="Trefoil"/>
    <property type="match status" value="1"/>
</dbReference>
<dbReference type="GO" id="GO:0035805">
    <property type="term" value="C:egg coat"/>
    <property type="evidence" value="ECO:0007669"/>
    <property type="project" value="UniProtKB-SubCell"/>
</dbReference>
<evidence type="ECO:0000256" key="10">
    <source>
        <dbReference type="ARBA" id="ARBA00023180"/>
    </source>
</evidence>
<organism evidence="17 18">
    <name type="scientific">Cynoglossus semilaevis</name>
    <name type="common">Tongue sole</name>
    <dbReference type="NCBI Taxonomy" id="244447"/>
    <lineage>
        <taxon>Eukaryota</taxon>
        <taxon>Metazoa</taxon>
        <taxon>Chordata</taxon>
        <taxon>Craniata</taxon>
        <taxon>Vertebrata</taxon>
        <taxon>Euteleostomi</taxon>
        <taxon>Actinopterygii</taxon>
        <taxon>Neopterygii</taxon>
        <taxon>Teleostei</taxon>
        <taxon>Neoteleostei</taxon>
        <taxon>Acanthomorphata</taxon>
        <taxon>Carangaria</taxon>
        <taxon>Pleuronectiformes</taxon>
        <taxon>Pleuronectoidei</taxon>
        <taxon>Cynoglossidae</taxon>
        <taxon>Cynoglossinae</taxon>
        <taxon>Cynoglossus</taxon>
    </lineage>
</organism>
<dbReference type="InParanoid" id="A0A3P8V724"/>
<reference evidence="17 18" key="1">
    <citation type="journal article" date="2014" name="Nat. Genet.">
        <title>Whole-genome sequence of a flatfish provides insights into ZW sex chromosome evolution and adaptation to a benthic lifestyle.</title>
        <authorList>
            <person name="Chen S."/>
            <person name="Zhang G."/>
            <person name="Shao C."/>
            <person name="Huang Q."/>
            <person name="Liu G."/>
            <person name="Zhang P."/>
            <person name="Song W."/>
            <person name="An N."/>
            <person name="Chalopin D."/>
            <person name="Volff J.N."/>
            <person name="Hong Y."/>
            <person name="Li Q."/>
            <person name="Sha Z."/>
            <person name="Zhou H."/>
            <person name="Xie M."/>
            <person name="Yu Q."/>
            <person name="Liu Y."/>
            <person name="Xiang H."/>
            <person name="Wang N."/>
            <person name="Wu K."/>
            <person name="Yang C."/>
            <person name="Zhou Q."/>
            <person name="Liao X."/>
            <person name="Yang L."/>
            <person name="Hu Q."/>
            <person name="Zhang J."/>
            <person name="Meng L."/>
            <person name="Jin L."/>
            <person name="Tian Y."/>
            <person name="Lian J."/>
            <person name="Yang J."/>
            <person name="Miao G."/>
            <person name="Liu S."/>
            <person name="Liang Z."/>
            <person name="Yan F."/>
            <person name="Li Y."/>
            <person name="Sun B."/>
            <person name="Zhang H."/>
            <person name="Zhang J."/>
            <person name="Zhu Y."/>
            <person name="Du M."/>
            <person name="Zhao Y."/>
            <person name="Schartl M."/>
            <person name="Tang Q."/>
            <person name="Wang J."/>
        </authorList>
    </citation>
    <scope>NUCLEOTIDE SEQUENCE</scope>
</reference>
<dbReference type="InterPro" id="IPR055355">
    <property type="entry name" value="ZP-C"/>
</dbReference>
<evidence type="ECO:0000259" key="16">
    <source>
        <dbReference type="PROSITE" id="PS51448"/>
    </source>
</evidence>
<keyword evidence="5" id="KW-0165">Cleavage on pair of basic residues</keyword>
<dbReference type="GO" id="GO:0005886">
    <property type="term" value="C:plasma membrane"/>
    <property type="evidence" value="ECO:0007669"/>
    <property type="project" value="UniProtKB-SubCell"/>
</dbReference>
<dbReference type="Proteomes" id="UP000265120">
    <property type="component" value="Chromosome 17"/>
</dbReference>
<evidence type="ECO:0000256" key="3">
    <source>
        <dbReference type="ARBA" id="ARBA00022525"/>
    </source>
</evidence>
<dbReference type="InterPro" id="IPR042235">
    <property type="entry name" value="ZP-C_dom"/>
</dbReference>
<evidence type="ECO:0000313" key="18">
    <source>
        <dbReference type="Proteomes" id="UP000265120"/>
    </source>
</evidence>
<feature type="disulfide bond" evidence="13">
    <location>
        <begin position="103"/>
        <end position="118"/>
    </location>
</feature>
<dbReference type="PANTHER" id="PTHR23343:SF117">
    <property type="entry name" value="ZONA PELLUCIDA SPERM-BINDING PROTEIN 4-LIKE ISOFORM X1"/>
    <property type="match status" value="1"/>
</dbReference>
<evidence type="ECO:0000256" key="14">
    <source>
        <dbReference type="SAM" id="Phobius"/>
    </source>
</evidence>
<dbReference type="PROSITE" id="PS51448">
    <property type="entry name" value="P_TREFOIL_2"/>
    <property type="match status" value="1"/>
</dbReference>
<dbReference type="SMART" id="SM00241">
    <property type="entry name" value="ZP"/>
    <property type="match status" value="1"/>
</dbReference>
<dbReference type="InterPro" id="IPR000519">
    <property type="entry name" value="P_trefoil_dom"/>
</dbReference>
<evidence type="ECO:0000256" key="13">
    <source>
        <dbReference type="PROSITE-ProRule" id="PRU00779"/>
    </source>
</evidence>
<proteinExistence type="predicted"/>
<comment type="subcellular location">
    <subcellularLocation>
        <location evidence="1">Cell membrane</location>
        <topology evidence="1">Single-pass type I membrane protein</topology>
    </subcellularLocation>
    <subcellularLocation>
        <location evidence="12">Zona pellucida</location>
    </subcellularLocation>
</comment>
<dbReference type="OMA" id="NCDIERA"/>
<evidence type="ECO:0000256" key="1">
    <source>
        <dbReference type="ARBA" id="ARBA00004251"/>
    </source>
</evidence>
<evidence type="ECO:0000256" key="11">
    <source>
        <dbReference type="ARBA" id="ARBA00023279"/>
    </source>
</evidence>
<keyword evidence="6 14" id="KW-0812">Transmembrane</keyword>
<evidence type="ECO:0000259" key="15">
    <source>
        <dbReference type="PROSITE" id="PS51034"/>
    </source>
</evidence>
<reference evidence="17" key="3">
    <citation type="submission" date="2025-09" db="UniProtKB">
        <authorList>
            <consortium name="Ensembl"/>
        </authorList>
    </citation>
    <scope>IDENTIFICATION</scope>
</reference>
<dbReference type="GO" id="GO:0060468">
    <property type="term" value="P:prevention of polyspermy"/>
    <property type="evidence" value="ECO:0007669"/>
    <property type="project" value="TreeGrafter"/>
</dbReference>
<feature type="domain" description="P-type" evidence="16">
    <location>
        <begin position="91"/>
        <end position="131"/>
    </location>
</feature>
<dbReference type="InterPro" id="IPR055356">
    <property type="entry name" value="ZP-N"/>
</dbReference>
<dbReference type="SMART" id="SM00018">
    <property type="entry name" value="PD"/>
    <property type="match status" value="1"/>
</dbReference>
<evidence type="ECO:0000313" key="17">
    <source>
        <dbReference type="Ensembl" id="ENSCSEP00000011163.1"/>
    </source>
</evidence>
<keyword evidence="4" id="KW-0272">Extracellular matrix</keyword>
<evidence type="ECO:0000256" key="2">
    <source>
        <dbReference type="ARBA" id="ARBA00022475"/>
    </source>
</evidence>
<feature type="disulfide bond" evidence="13">
    <location>
        <begin position="93"/>
        <end position="119"/>
    </location>
</feature>
<accession>A0A3P8V724</accession>
<keyword evidence="18" id="KW-1185">Reference proteome</keyword>
<evidence type="ECO:0000256" key="12">
    <source>
        <dbReference type="ARBA" id="ARBA00024183"/>
    </source>
</evidence>
<dbReference type="Gene3D" id="2.60.40.3210">
    <property type="entry name" value="Zona pellucida, ZP-N domain"/>
    <property type="match status" value="1"/>
</dbReference>
<dbReference type="SUPFAM" id="SSF57492">
    <property type="entry name" value="Trefoil"/>
    <property type="match status" value="1"/>
</dbReference>
<evidence type="ECO:0000256" key="5">
    <source>
        <dbReference type="ARBA" id="ARBA00022685"/>
    </source>
</evidence>
<comment type="caution">
    <text evidence="13">Lacks conserved residue(s) required for the propagation of feature annotation.</text>
</comment>
<evidence type="ECO:0000256" key="4">
    <source>
        <dbReference type="ARBA" id="ARBA00022530"/>
    </source>
</evidence>
<keyword evidence="7 14" id="KW-1133">Transmembrane helix</keyword>
<dbReference type="Pfam" id="PF00100">
    <property type="entry name" value="Zona_pellucida"/>
    <property type="match status" value="1"/>
</dbReference>
<dbReference type="GO" id="GO:0032190">
    <property type="term" value="F:acrosin binding"/>
    <property type="evidence" value="ECO:0007669"/>
    <property type="project" value="TreeGrafter"/>
</dbReference>
<keyword evidence="11" id="KW-0278">Fertilization</keyword>
<evidence type="ECO:0000256" key="8">
    <source>
        <dbReference type="ARBA" id="ARBA00023136"/>
    </source>
</evidence>
<keyword evidence="3" id="KW-0964">Secreted</keyword>
<dbReference type="InterPro" id="IPR044913">
    <property type="entry name" value="P_trefoil_dom_sf"/>
</dbReference>
<dbReference type="InterPro" id="IPR051148">
    <property type="entry name" value="Zona_Pellucida_Domain_gp"/>
</dbReference>
<dbReference type="AlphaFoldDB" id="A0A3P8V724"/>
<feature type="transmembrane region" description="Helical" evidence="14">
    <location>
        <begin position="439"/>
        <end position="460"/>
    </location>
</feature>
<keyword evidence="10" id="KW-0325">Glycoprotein</keyword>
<keyword evidence="2" id="KW-1003">Cell membrane</keyword>
<reference evidence="17" key="2">
    <citation type="submission" date="2025-08" db="UniProtKB">
        <authorList>
            <consortium name="Ensembl"/>
        </authorList>
    </citation>
    <scope>IDENTIFICATION</scope>
</reference>
<dbReference type="PANTHER" id="PTHR23343">
    <property type="entry name" value="ZONA PELLUCIDA SPERM-BINDING PROTEIN"/>
    <property type="match status" value="1"/>
</dbReference>
<protein>
    <submittedName>
        <fullName evidence="17">Zona pellucida sperm-binding protein 4-like</fullName>
    </submittedName>
</protein>
<dbReference type="Ensembl" id="ENSCSET00000011297.1">
    <property type="protein sequence ID" value="ENSCSEP00000011163.1"/>
    <property type="gene ID" value="ENSCSEG00000007176.1"/>
</dbReference>
<dbReference type="Gene3D" id="4.10.110.10">
    <property type="entry name" value="Spasmolytic Protein, domain 1"/>
    <property type="match status" value="1"/>
</dbReference>
<dbReference type="GO" id="GO:0035804">
    <property type="term" value="F:structural constituent of egg coat"/>
    <property type="evidence" value="ECO:0007669"/>
    <property type="project" value="TreeGrafter"/>
</dbReference>
<name>A0A3P8V724_CYNSE</name>
<dbReference type="GeneTree" id="ENSGT00940000161324"/>
<dbReference type="InterPro" id="IPR001507">
    <property type="entry name" value="ZP_dom"/>
</dbReference>
<feature type="domain" description="ZP" evidence="15">
    <location>
        <begin position="126"/>
        <end position="394"/>
    </location>
</feature>
<evidence type="ECO:0000256" key="7">
    <source>
        <dbReference type="ARBA" id="ARBA00022989"/>
    </source>
</evidence>
<dbReference type="Pfam" id="PF00088">
    <property type="entry name" value="Trefoil"/>
    <property type="match status" value="1"/>
</dbReference>
<dbReference type="Gene3D" id="2.60.40.4100">
    <property type="entry name" value="Zona pellucida, ZP-C domain"/>
    <property type="match status" value="1"/>
</dbReference>